<keyword evidence="2" id="KW-1185">Reference proteome</keyword>
<dbReference type="Proteomes" id="UP000604046">
    <property type="component" value="Unassembled WGS sequence"/>
</dbReference>
<name>A0A812SU42_9DINO</name>
<accession>A0A812SU42</accession>
<proteinExistence type="predicted"/>
<comment type="caution">
    <text evidence="1">The sequence shown here is derived from an EMBL/GenBank/DDBJ whole genome shotgun (WGS) entry which is preliminary data.</text>
</comment>
<evidence type="ECO:0000313" key="1">
    <source>
        <dbReference type="EMBL" id="CAE7491199.1"/>
    </source>
</evidence>
<gene>
    <name evidence="1" type="ORF">SNAT2548_LOCUS27539</name>
</gene>
<dbReference type="AlphaFoldDB" id="A0A812SU42"/>
<organism evidence="1 2">
    <name type="scientific">Symbiodinium natans</name>
    <dbReference type="NCBI Taxonomy" id="878477"/>
    <lineage>
        <taxon>Eukaryota</taxon>
        <taxon>Sar</taxon>
        <taxon>Alveolata</taxon>
        <taxon>Dinophyceae</taxon>
        <taxon>Suessiales</taxon>
        <taxon>Symbiodiniaceae</taxon>
        <taxon>Symbiodinium</taxon>
    </lineage>
</organism>
<evidence type="ECO:0000313" key="2">
    <source>
        <dbReference type="Proteomes" id="UP000604046"/>
    </source>
</evidence>
<reference evidence="1" key="1">
    <citation type="submission" date="2021-02" db="EMBL/GenBank/DDBJ databases">
        <authorList>
            <person name="Dougan E. K."/>
            <person name="Rhodes N."/>
            <person name="Thang M."/>
            <person name="Chan C."/>
        </authorList>
    </citation>
    <scope>NUCLEOTIDE SEQUENCE</scope>
</reference>
<sequence>MDFRAERLFDWALTFYHFFLDQWISDRLQKTGNQELISHWLLQSMDAVTPDLKVMIEETLRDRYKTTCPDIVAIFGSKILPRVRTSGEQVVAKEEYMRNRKGYDRAHNETEETTYMRDVLNVLLEELLRQPFGHAPARKSSPAAAAPLLCREVNSSGTDALFFANPEHPHRLASAGKQCFMLRQPNTGAADLFDWCLMQEAALAMTADPDHGGRAAFEVPEPAAFRRRIFALFRTLHFRIDRNWVANVYGRYGLDEGLREGDKDRRVAKVKQDFPHLHSEMLEHNWTVRDYVGFKEKRLHSNTDLIQILCKHLDLDQPQYGAFMQAAHQTATRRIDEALAMREKHHEELEAALSSSHVRLEP</sequence>
<dbReference type="EMBL" id="CAJNDS010002476">
    <property type="protein sequence ID" value="CAE7491199.1"/>
    <property type="molecule type" value="Genomic_DNA"/>
</dbReference>
<protein>
    <submittedName>
        <fullName evidence="1">Uncharacterized protein</fullName>
    </submittedName>
</protein>